<dbReference type="SUPFAM" id="SSF53335">
    <property type="entry name" value="S-adenosyl-L-methionine-dependent methyltransferases"/>
    <property type="match status" value="1"/>
</dbReference>
<name>T0ZTC5_9ZZZZ</name>
<reference evidence="7" key="1">
    <citation type="submission" date="2013-08" db="EMBL/GenBank/DDBJ databases">
        <authorList>
            <person name="Mendez C."/>
            <person name="Richter M."/>
            <person name="Ferrer M."/>
            <person name="Sanchez J."/>
        </authorList>
    </citation>
    <scope>NUCLEOTIDE SEQUENCE</scope>
</reference>
<evidence type="ECO:0000256" key="2">
    <source>
        <dbReference type="ARBA" id="ARBA00022552"/>
    </source>
</evidence>
<dbReference type="InterPro" id="IPR002052">
    <property type="entry name" value="DNA_methylase_N6_adenine_CS"/>
</dbReference>
<keyword evidence="2" id="KW-0698">rRNA processing</keyword>
<feature type="region of interest" description="Disordered" evidence="5">
    <location>
        <begin position="120"/>
        <end position="148"/>
    </location>
</feature>
<dbReference type="AlphaFoldDB" id="T0ZTC5"/>
<reference evidence="7" key="2">
    <citation type="journal article" date="2014" name="ISME J.">
        <title>Microbial stratification in low pH oxic and suboxic macroscopic growths along an acid mine drainage.</title>
        <authorList>
            <person name="Mendez-Garcia C."/>
            <person name="Mesa V."/>
            <person name="Sprenger R.R."/>
            <person name="Richter M."/>
            <person name="Diez M.S."/>
            <person name="Solano J."/>
            <person name="Bargiela R."/>
            <person name="Golyshina O.V."/>
            <person name="Manteca A."/>
            <person name="Ramos J.L."/>
            <person name="Gallego J.R."/>
            <person name="Llorente I."/>
            <person name="Martins Dos Santos V.A."/>
            <person name="Jensen O.N."/>
            <person name="Pelaez A.I."/>
            <person name="Sanchez J."/>
            <person name="Ferrer M."/>
        </authorList>
    </citation>
    <scope>NUCLEOTIDE SEQUENCE</scope>
</reference>
<dbReference type="GO" id="GO:0006364">
    <property type="term" value="P:rRNA processing"/>
    <property type="evidence" value="ECO:0007669"/>
    <property type="project" value="UniProtKB-KW"/>
</dbReference>
<keyword evidence="4 7" id="KW-0808">Transferase</keyword>
<dbReference type="EMBL" id="AUZY01011979">
    <property type="protein sequence ID" value="EQD31919.1"/>
    <property type="molecule type" value="Genomic_DNA"/>
</dbReference>
<feature type="non-terminal residue" evidence="7">
    <location>
        <position position="148"/>
    </location>
</feature>
<keyword evidence="3 7" id="KW-0489">Methyltransferase</keyword>
<dbReference type="InterPro" id="IPR046977">
    <property type="entry name" value="RsmC/RlmG"/>
</dbReference>
<dbReference type="Gene3D" id="3.40.50.150">
    <property type="entry name" value="Vaccinia Virus protein VP39"/>
    <property type="match status" value="1"/>
</dbReference>
<dbReference type="GO" id="GO:0008757">
    <property type="term" value="F:S-adenosylmethionine-dependent methyltransferase activity"/>
    <property type="evidence" value="ECO:0007669"/>
    <property type="project" value="InterPro"/>
</dbReference>
<evidence type="ECO:0000259" key="6">
    <source>
        <dbReference type="Pfam" id="PF05175"/>
    </source>
</evidence>
<accession>T0ZTC5</accession>
<sequence length="148" mass="15710">MVLTDVNRRATLLARRNLERNAIPNAEVRAGSLFVPVPEERFGVIATNPPYHAGRALIVQLLSEAPAHLGPGGRLFLVGKGSQGIRFYQAWLEEHWPGSVEVVARGSGYRVLEAGVPGSAVGGAPARPEGPSAARTERVATKPATATR</sequence>
<evidence type="ECO:0000256" key="3">
    <source>
        <dbReference type="ARBA" id="ARBA00022603"/>
    </source>
</evidence>
<dbReference type="InterPro" id="IPR029063">
    <property type="entry name" value="SAM-dependent_MTases_sf"/>
</dbReference>
<dbReference type="PROSITE" id="PS00092">
    <property type="entry name" value="N6_MTASE"/>
    <property type="match status" value="1"/>
</dbReference>
<evidence type="ECO:0000256" key="1">
    <source>
        <dbReference type="ARBA" id="ARBA00022490"/>
    </source>
</evidence>
<dbReference type="GO" id="GO:0032259">
    <property type="term" value="P:methylation"/>
    <property type="evidence" value="ECO:0007669"/>
    <property type="project" value="UniProtKB-KW"/>
</dbReference>
<evidence type="ECO:0000256" key="5">
    <source>
        <dbReference type="SAM" id="MobiDB-lite"/>
    </source>
</evidence>
<dbReference type="CDD" id="cd02440">
    <property type="entry name" value="AdoMet_MTases"/>
    <property type="match status" value="1"/>
</dbReference>
<protein>
    <submittedName>
        <fullName evidence="7">Methyltransferase small domain protein</fullName>
    </submittedName>
</protein>
<dbReference type="PANTHER" id="PTHR47816:SF4">
    <property type="entry name" value="RIBOSOMAL RNA SMALL SUBUNIT METHYLTRANSFERASE C"/>
    <property type="match status" value="1"/>
</dbReference>
<organism evidence="7">
    <name type="scientific">mine drainage metagenome</name>
    <dbReference type="NCBI Taxonomy" id="410659"/>
    <lineage>
        <taxon>unclassified sequences</taxon>
        <taxon>metagenomes</taxon>
        <taxon>ecological metagenomes</taxon>
    </lineage>
</organism>
<proteinExistence type="predicted"/>
<feature type="domain" description="Methyltransferase small" evidence="6">
    <location>
        <begin position="2"/>
        <end position="112"/>
    </location>
</feature>
<dbReference type="GO" id="GO:0003676">
    <property type="term" value="F:nucleic acid binding"/>
    <property type="evidence" value="ECO:0007669"/>
    <property type="project" value="InterPro"/>
</dbReference>
<evidence type="ECO:0000313" key="7">
    <source>
        <dbReference type="EMBL" id="EQD31919.1"/>
    </source>
</evidence>
<dbReference type="Pfam" id="PF05175">
    <property type="entry name" value="MTS"/>
    <property type="match status" value="1"/>
</dbReference>
<dbReference type="PANTHER" id="PTHR47816">
    <property type="entry name" value="RIBOSOMAL RNA SMALL SUBUNIT METHYLTRANSFERASE C"/>
    <property type="match status" value="1"/>
</dbReference>
<dbReference type="InterPro" id="IPR007848">
    <property type="entry name" value="Small_mtfrase_dom"/>
</dbReference>
<keyword evidence="1" id="KW-0963">Cytoplasm</keyword>
<comment type="caution">
    <text evidence="7">The sequence shown here is derived from an EMBL/GenBank/DDBJ whole genome shotgun (WGS) entry which is preliminary data.</text>
</comment>
<gene>
    <name evidence="7" type="ORF">B1B_17923</name>
</gene>
<evidence type="ECO:0000256" key="4">
    <source>
        <dbReference type="ARBA" id="ARBA00022679"/>
    </source>
</evidence>